<dbReference type="OrthoDB" id="9801524at2"/>
<evidence type="ECO:0000256" key="4">
    <source>
        <dbReference type="ARBA" id="ARBA00023136"/>
    </source>
</evidence>
<organism evidence="6 7">
    <name type="scientific">Thalassospira profundimaris</name>
    <dbReference type="NCBI Taxonomy" id="502049"/>
    <lineage>
        <taxon>Bacteria</taxon>
        <taxon>Pseudomonadati</taxon>
        <taxon>Pseudomonadota</taxon>
        <taxon>Alphaproteobacteria</taxon>
        <taxon>Rhodospirillales</taxon>
        <taxon>Thalassospiraceae</taxon>
        <taxon>Thalassospira</taxon>
    </lineage>
</organism>
<gene>
    <name evidence="6" type="ORF">TH25_17075</name>
</gene>
<keyword evidence="2 5" id="KW-0812">Transmembrane</keyword>
<dbReference type="Proteomes" id="UP000252517">
    <property type="component" value="Unassembled WGS sequence"/>
</dbReference>
<evidence type="ECO:0000256" key="3">
    <source>
        <dbReference type="ARBA" id="ARBA00022989"/>
    </source>
</evidence>
<comment type="subcellular location">
    <subcellularLocation>
        <location evidence="1">Membrane</location>
    </subcellularLocation>
</comment>
<sequence>MSVAGHIEGFEIPLHRALTEPILMGGAPRGVAIFNGTLAAALGLGLQLWLAGLIVWIVGHSAAVYAAKKDPTFMEVLVRHIRHKGHLSC</sequence>
<keyword evidence="3 5" id="KW-1133">Transmembrane helix</keyword>
<reference evidence="6 7" key="1">
    <citation type="submission" date="2014-07" db="EMBL/GenBank/DDBJ databases">
        <title>Draft genome sequence of Thalassospira profundimaris S25-3-2.</title>
        <authorList>
            <person name="Lai Q."/>
            <person name="Shao Z."/>
        </authorList>
    </citation>
    <scope>NUCLEOTIDE SEQUENCE [LARGE SCALE GENOMIC DNA]</scope>
    <source>
        <strain evidence="6 7">S25-3-2</strain>
    </source>
</reference>
<evidence type="ECO:0000313" key="6">
    <source>
        <dbReference type="EMBL" id="RCK45957.1"/>
    </source>
</evidence>
<proteinExistence type="predicted"/>
<evidence type="ECO:0000256" key="2">
    <source>
        <dbReference type="ARBA" id="ARBA00022692"/>
    </source>
</evidence>
<evidence type="ECO:0000256" key="1">
    <source>
        <dbReference type="ARBA" id="ARBA00004370"/>
    </source>
</evidence>
<feature type="transmembrane region" description="Helical" evidence="5">
    <location>
        <begin position="48"/>
        <end position="67"/>
    </location>
</feature>
<evidence type="ECO:0000313" key="7">
    <source>
        <dbReference type="Proteomes" id="UP000252517"/>
    </source>
</evidence>
<evidence type="ECO:0000256" key="5">
    <source>
        <dbReference type="SAM" id="Phobius"/>
    </source>
</evidence>
<evidence type="ECO:0008006" key="8">
    <source>
        <dbReference type="Google" id="ProtNLM"/>
    </source>
</evidence>
<dbReference type="InterPro" id="IPR016704">
    <property type="entry name" value="Conjugal_tfr_TrbD"/>
</dbReference>
<name>A0A367WX52_9PROT</name>
<dbReference type="Pfam" id="PF05101">
    <property type="entry name" value="VirB3"/>
    <property type="match status" value="1"/>
</dbReference>
<protein>
    <recommendedName>
        <fullName evidence="8">Conjugal transfer protein</fullName>
    </recommendedName>
</protein>
<dbReference type="RefSeq" id="WP_114089516.1">
    <property type="nucleotide sequence ID" value="NZ_JPWH01000015.1"/>
</dbReference>
<keyword evidence="4 5" id="KW-0472">Membrane</keyword>
<dbReference type="EMBL" id="JPWH01000015">
    <property type="protein sequence ID" value="RCK45957.1"/>
    <property type="molecule type" value="Genomic_DNA"/>
</dbReference>
<dbReference type="InterPro" id="IPR007792">
    <property type="entry name" value="T4SS_VirB3/TrbD/AvhB"/>
</dbReference>
<comment type="caution">
    <text evidence="6">The sequence shown here is derived from an EMBL/GenBank/DDBJ whole genome shotgun (WGS) entry which is preliminary data.</text>
</comment>
<dbReference type="PIRSF" id="PIRSF017854">
    <property type="entry name" value="T4SS_TrbD"/>
    <property type="match status" value="1"/>
</dbReference>
<dbReference type="GO" id="GO:0016020">
    <property type="term" value="C:membrane"/>
    <property type="evidence" value="ECO:0007669"/>
    <property type="project" value="UniProtKB-SubCell"/>
</dbReference>
<accession>A0A367WX52</accession>
<dbReference type="AlphaFoldDB" id="A0A367WX52"/>